<reference evidence="2 3" key="1">
    <citation type="submission" date="2020-08" db="EMBL/GenBank/DDBJ databases">
        <authorList>
            <person name="Koutsovoulos G."/>
            <person name="Danchin GJ E."/>
        </authorList>
    </citation>
    <scope>NUCLEOTIDE SEQUENCE [LARGE SCALE GENOMIC DNA]</scope>
</reference>
<gene>
    <name evidence="2" type="ORF">MENT_LOCUS8850</name>
</gene>
<organism evidence="2 3">
    <name type="scientific">Meloidogyne enterolobii</name>
    <name type="common">Root-knot nematode worm</name>
    <name type="synonym">Meloidogyne mayaguensis</name>
    <dbReference type="NCBI Taxonomy" id="390850"/>
    <lineage>
        <taxon>Eukaryota</taxon>
        <taxon>Metazoa</taxon>
        <taxon>Ecdysozoa</taxon>
        <taxon>Nematoda</taxon>
        <taxon>Chromadorea</taxon>
        <taxon>Rhabditida</taxon>
        <taxon>Tylenchina</taxon>
        <taxon>Tylenchomorpha</taxon>
        <taxon>Tylenchoidea</taxon>
        <taxon>Meloidogynidae</taxon>
        <taxon>Meloidogyninae</taxon>
        <taxon>Meloidogyne</taxon>
    </lineage>
</organism>
<dbReference type="Proteomes" id="UP000580250">
    <property type="component" value="Unassembled WGS sequence"/>
</dbReference>
<feature type="region of interest" description="Disordered" evidence="1">
    <location>
        <begin position="58"/>
        <end position="91"/>
    </location>
</feature>
<proteinExistence type="predicted"/>
<protein>
    <submittedName>
        <fullName evidence="2">Uncharacterized protein</fullName>
    </submittedName>
</protein>
<dbReference type="AlphaFoldDB" id="A0A6V7U926"/>
<dbReference type="EMBL" id="CAJEWN010000038">
    <property type="protein sequence ID" value="CAD2147094.1"/>
    <property type="molecule type" value="Genomic_DNA"/>
</dbReference>
<sequence>MAFSCKSAVCRDRHSTFETAKKPLSAIFGSSSNFCLLAIFILPFLLFSSESASAATISPITGEETEMRHQQQQNHQRRQQNNDDEDDGRAVGTGRKCEIKVHIVKHVRGECVRLFGGKPACQSEEYVDPENEQCRNEEPIFLRK</sequence>
<dbReference type="OrthoDB" id="6496945at2759"/>
<comment type="caution">
    <text evidence="2">The sequence shown here is derived from an EMBL/GenBank/DDBJ whole genome shotgun (WGS) entry which is preliminary data.</text>
</comment>
<evidence type="ECO:0000313" key="3">
    <source>
        <dbReference type="Proteomes" id="UP000580250"/>
    </source>
</evidence>
<accession>A0A6V7U926</accession>
<evidence type="ECO:0000313" key="2">
    <source>
        <dbReference type="EMBL" id="CAD2147094.1"/>
    </source>
</evidence>
<name>A0A6V7U926_MELEN</name>
<evidence type="ECO:0000256" key="1">
    <source>
        <dbReference type="SAM" id="MobiDB-lite"/>
    </source>
</evidence>